<sequence>MEYFGFSLFYTFSMFFVKLFPYCAPPKKLCRSTHKTTVILGKCNVTSPYQQWEWTNDMKCITHNHPVSLGQHEQCNTSARAPGFDQQTVTAHLPGNVYDKLGTFGLAKKSHVPEEQGIRVVIRGDQSCSNWTKADEEVDSGGRQVDDTF</sequence>
<keyword evidence="2" id="KW-1185">Reference proteome</keyword>
<dbReference type="Proteomes" id="UP001356427">
    <property type="component" value="Unassembled WGS sequence"/>
</dbReference>
<accession>A0AAN8MV01</accession>
<gene>
    <name evidence="1" type="ORF">J4Q44_G00089980</name>
</gene>
<name>A0AAN8MV01_9TELE</name>
<evidence type="ECO:0000313" key="2">
    <source>
        <dbReference type="Proteomes" id="UP001356427"/>
    </source>
</evidence>
<reference evidence="1 2" key="1">
    <citation type="submission" date="2021-04" db="EMBL/GenBank/DDBJ databases">
        <authorList>
            <person name="De Guttry C."/>
            <person name="Zahm M."/>
            <person name="Klopp C."/>
            <person name="Cabau C."/>
            <person name="Louis A."/>
            <person name="Berthelot C."/>
            <person name="Parey E."/>
            <person name="Roest Crollius H."/>
            <person name="Montfort J."/>
            <person name="Robinson-Rechavi M."/>
            <person name="Bucao C."/>
            <person name="Bouchez O."/>
            <person name="Gislard M."/>
            <person name="Lluch J."/>
            <person name="Milhes M."/>
            <person name="Lampietro C."/>
            <person name="Lopez Roques C."/>
            <person name="Donnadieu C."/>
            <person name="Braasch I."/>
            <person name="Desvignes T."/>
            <person name="Postlethwait J."/>
            <person name="Bobe J."/>
            <person name="Wedekind C."/>
            <person name="Guiguen Y."/>
        </authorList>
    </citation>
    <scope>NUCLEOTIDE SEQUENCE [LARGE SCALE GENOMIC DNA]</scope>
    <source>
        <strain evidence="1">Cs_M1</strain>
        <tissue evidence="1">Blood</tissue>
    </source>
</reference>
<dbReference type="EMBL" id="JAGTTL010000007">
    <property type="protein sequence ID" value="KAK6319891.1"/>
    <property type="molecule type" value="Genomic_DNA"/>
</dbReference>
<evidence type="ECO:0000313" key="1">
    <source>
        <dbReference type="EMBL" id="KAK6319891.1"/>
    </source>
</evidence>
<dbReference type="AlphaFoldDB" id="A0AAN8MV01"/>
<protein>
    <submittedName>
        <fullName evidence="1">Uncharacterized protein</fullName>
    </submittedName>
</protein>
<feature type="non-terminal residue" evidence="1">
    <location>
        <position position="149"/>
    </location>
</feature>
<comment type="caution">
    <text evidence="1">The sequence shown here is derived from an EMBL/GenBank/DDBJ whole genome shotgun (WGS) entry which is preliminary data.</text>
</comment>
<proteinExistence type="predicted"/>
<organism evidence="1 2">
    <name type="scientific">Coregonus suidteri</name>
    <dbReference type="NCBI Taxonomy" id="861788"/>
    <lineage>
        <taxon>Eukaryota</taxon>
        <taxon>Metazoa</taxon>
        <taxon>Chordata</taxon>
        <taxon>Craniata</taxon>
        <taxon>Vertebrata</taxon>
        <taxon>Euteleostomi</taxon>
        <taxon>Actinopterygii</taxon>
        <taxon>Neopterygii</taxon>
        <taxon>Teleostei</taxon>
        <taxon>Protacanthopterygii</taxon>
        <taxon>Salmoniformes</taxon>
        <taxon>Salmonidae</taxon>
        <taxon>Coregoninae</taxon>
        <taxon>Coregonus</taxon>
    </lineage>
</organism>